<evidence type="ECO:0000256" key="3">
    <source>
        <dbReference type="ARBA" id="ARBA00022151"/>
    </source>
</evidence>
<organism evidence="16 17">
    <name type="scientific">Saitoella complicata (strain BCRC 22490 / CBS 7301 / JCM 7358 / NBRC 10748 / NRRL Y-17804)</name>
    <dbReference type="NCBI Taxonomy" id="698492"/>
    <lineage>
        <taxon>Eukaryota</taxon>
        <taxon>Fungi</taxon>
        <taxon>Dikarya</taxon>
        <taxon>Ascomycota</taxon>
        <taxon>Taphrinomycotina</taxon>
        <taxon>Taphrinomycotina incertae sedis</taxon>
        <taxon>Saitoella</taxon>
    </lineage>
</organism>
<evidence type="ECO:0000256" key="10">
    <source>
        <dbReference type="ARBA" id="ARBA00025902"/>
    </source>
</evidence>
<dbReference type="InterPro" id="IPR027417">
    <property type="entry name" value="P-loop_NTPase"/>
</dbReference>
<evidence type="ECO:0000256" key="7">
    <source>
        <dbReference type="ARBA" id="ARBA00023125"/>
    </source>
</evidence>
<evidence type="ECO:0000256" key="2">
    <source>
        <dbReference type="ARBA" id="ARBA00007094"/>
    </source>
</evidence>
<dbReference type="NCBIfam" id="NF003810">
    <property type="entry name" value="PRK05399.1"/>
    <property type="match status" value="1"/>
</dbReference>
<dbReference type="Pfam" id="PF05188">
    <property type="entry name" value="MutS_II"/>
    <property type="match status" value="1"/>
</dbReference>
<dbReference type="OMA" id="INMHAAR"/>
<comment type="subunit">
    <text evidence="10">Heterodimer consisting of MSH2-MSH3 (MutS beta). Forms a ternary complex with MutL alpha (MLH1-PMS1).</text>
</comment>
<dbReference type="Gene3D" id="3.40.1170.10">
    <property type="entry name" value="DNA repair protein MutS, domain I"/>
    <property type="match status" value="1"/>
</dbReference>
<dbReference type="SMART" id="SM00533">
    <property type="entry name" value="MUTSd"/>
    <property type="match status" value="1"/>
</dbReference>
<evidence type="ECO:0000259" key="15">
    <source>
        <dbReference type="PROSITE" id="PS00486"/>
    </source>
</evidence>
<keyword evidence="17" id="KW-1185">Reference proteome</keyword>
<evidence type="ECO:0000256" key="9">
    <source>
        <dbReference type="ARBA" id="ARBA00023242"/>
    </source>
</evidence>
<dbReference type="GO" id="GO:0005524">
    <property type="term" value="F:ATP binding"/>
    <property type="evidence" value="ECO:0007669"/>
    <property type="project" value="UniProtKB-KW"/>
</dbReference>
<dbReference type="InterPro" id="IPR016151">
    <property type="entry name" value="DNA_mismatch_repair_MutS_N"/>
</dbReference>
<evidence type="ECO:0000313" key="16">
    <source>
        <dbReference type="EMBL" id="GAO47047.1"/>
    </source>
</evidence>
<dbReference type="EMBL" id="BACD03000007">
    <property type="protein sequence ID" value="GAO47047.1"/>
    <property type="molecule type" value="Genomic_DNA"/>
</dbReference>
<comment type="caution">
    <text evidence="16">The sequence shown here is derived from an EMBL/GenBank/DDBJ whole genome shotgun (WGS) entry which is preliminary data.</text>
</comment>
<feature type="compositionally biased region" description="Basic and acidic residues" evidence="14">
    <location>
        <begin position="116"/>
        <end position="126"/>
    </location>
</feature>
<dbReference type="PROSITE" id="PS00486">
    <property type="entry name" value="DNA_MISMATCH_REPAIR_2"/>
    <property type="match status" value="1"/>
</dbReference>
<accession>A0A0E9NAZ2</accession>
<keyword evidence="7 13" id="KW-0238">DNA-binding</keyword>
<reference evidence="16 17" key="1">
    <citation type="journal article" date="2011" name="J. Gen. Appl. Microbiol.">
        <title>Draft genome sequencing of the enigmatic yeast Saitoella complicata.</title>
        <authorList>
            <person name="Nishida H."/>
            <person name="Hamamoto M."/>
            <person name="Sugiyama J."/>
        </authorList>
    </citation>
    <scope>NUCLEOTIDE SEQUENCE [LARGE SCALE GENOMIC DNA]</scope>
    <source>
        <strain evidence="16 17">NRRL Y-17804</strain>
    </source>
</reference>
<proteinExistence type="inferred from homology"/>
<keyword evidence="5 13" id="KW-0227">DNA damage</keyword>
<dbReference type="GO" id="GO:0140664">
    <property type="term" value="F:ATP-dependent DNA damage sensor activity"/>
    <property type="evidence" value="ECO:0007669"/>
    <property type="project" value="InterPro"/>
</dbReference>
<dbReference type="Pfam" id="PF01624">
    <property type="entry name" value="MutS_I"/>
    <property type="match status" value="1"/>
</dbReference>
<dbReference type="InterPro" id="IPR007695">
    <property type="entry name" value="DNA_mismatch_repair_MutS-lik_N"/>
</dbReference>
<dbReference type="FunFam" id="1.10.1420.10:FF:000004">
    <property type="entry name" value="DNA mismatch repair protein Msh3"/>
    <property type="match status" value="1"/>
</dbReference>
<evidence type="ECO:0000313" key="17">
    <source>
        <dbReference type="Proteomes" id="UP000033140"/>
    </source>
</evidence>
<evidence type="ECO:0000256" key="8">
    <source>
        <dbReference type="ARBA" id="ARBA00023204"/>
    </source>
</evidence>
<keyword evidence="8 13" id="KW-0234">DNA repair</keyword>
<dbReference type="SMART" id="SM00534">
    <property type="entry name" value="MUTSac"/>
    <property type="match status" value="1"/>
</dbReference>
<dbReference type="Pfam" id="PF05192">
    <property type="entry name" value="MutS_III"/>
    <property type="match status" value="1"/>
</dbReference>
<dbReference type="PANTHER" id="PTHR11361">
    <property type="entry name" value="DNA MISMATCH REPAIR PROTEIN MUTS FAMILY MEMBER"/>
    <property type="match status" value="1"/>
</dbReference>
<dbReference type="AlphaFoldDB" id="A0A0E9NAZ2"/>
<comment type="subcellular location">
    <subcellularLocation>
        <location evidence="1">Nucleus</location>
    </subcellularLocation>
</comment>
<dbReference type="SUPFAM" id="SSF55271">
    <property type="entry name" value="DNA repair protein MutS, domain I"/>
    <property type="match status" value="1"/>
</dbReference>
<dbReference type="InterPro" id="IPR007861">
    <property type="entry name" value="DNA_mismatch_repair_MutS_clamp"/>
</dbReference>
<dbReference type="InterPro" id="IPR007696">
    <property type="entry name" value="DNA_mismatch_repair_MutS_core"/>
</dbReference>
<keyword evidence="6" id="KW-0067">ATP-binding</keyword>
<protein>
    <recommendedName>
        <fullName evidence="3 12">DNA mismatch repair protein MSH3</fullName>
    </recommendedName>
    <alternativeName>
        <fullName evidence="3 12">DNA mismatch repair protein MSH3</fullName>
    </alternativeName>
    <alternativeName>
        <fullName evidence="11">MutS protein homolog 3</fullName>
    </alternativeName>
</protein>
<dbReference type="GO" id="GO:0005634">
    <property type="term" value="C:nucleus"/>
    <property type="evidence" value="ECO:0007669"/>
    <property type="project" value="UniProtKB-SubCell"/>
</dbReference>
<feature type="compositionally biased region" description="Polar residues" evidence="14">
    <location>
        <begin position="96"/>
        <end position="115"/>
    </location>
</feature>
<sequence length="1078" mass="118683">MKQASLSSFFVPQSSGGPSSKRTDPPGEVEDDEPVSKKLRFEEHSSQDVTHTSVDVPSEDTSKFFSTPSRPAKSTPAPTPARTSISTRTERFRYDPTSSAPTETSSDGPSLSQEQQRAKDARREQFQARFMDPNSIADIKRRRENSVVTPVNDASAVAGDDEEPSTEPQSDLAKRFSAPSSTPTAALASGVPKAPPGAKLTPLERQFLALKTTHPTTLLAIQVGYKYRFFHTDALLASQHLHIASFPDHNFITASIPVHRINIHVKKLVEAGLRVGVVEQVETAALKAASGKSGVFERKLTGIHTKGTYVGDISNDVPSPSGAGAGTGYIMGLVEDVVREGTDDVKIGIIAVQPSTGDIIYDEFEDGVLRSEFETRLLHLSPCEVIIVGQVSRVTERVLSHLSTGIGEGVRMERVEKKQEFDDAFTAVSKFYADKVQKGGDNTLLDEVLKFPKGVVVCLSAMITYLTEFGIEHVFDLTKYFSPFSSRSKMLLTGNTLTSLEIFRNATDGGERGSLFWVLDRTRTKFGRRMLRKWVGRPLVRHEELEGRIEAVEEILNADSDTKRKVEALEKVLDRLPDLEKGLCRIHYGKCTRPELVLILNALYKISIAFESVADPASIGFKSALLNNSIAALPTIAEDVGKFLGMFNQAEAAKDNKYDMFGDDVAEEIGEHKMGIAMVESELGEHLKEIQTMLRRKVEYVTVAGVEYLIELRNSEANKVPKNWVKISGTKAMSRFHSPRILALLKEREQRKESLAIECDKAYADFLGKIAEKFEVFRDVVTKLAVVDCLLSLSIVASQPGYCRPTFVEGTKIEINGGRHPMVEQILADPFVPNDVELDKDGLRTVVLTGPNMGGKSSYIRMVALVSIMGQIGSYVPAESATLGILDAVFTRMGAFDNIMSGESTFMVELSETSDIMRQSTPRSLVILDELGRGTSSMDGMAIAWAVLEWFLERGGLVLFVTHYPILAELAQKYPQLCKNAHMGFMEHTSSDGSPEITFLYKLTEGVANRSYGLNVARLANLPGRVLEVAEVKAREVEEELRGRRERGWAEMARRAIGDPGSVSIEDLEALAGNIDWA</sequence>
<dbReference type="InterPro" id="IPR045076">
    <property type="entry name" value="MutS"/>
</dbReference>
<evidence type="ECO:0000256" key="12">
    <source>
        <dbReference type="ARBA" id="ARBA00073774"/>
    </source>
</evidence>
<dbReference type="Pfam" id="PF05190">
    <property type="entry name" value="MutS_IV"/>
    <property type="match status" value="1"/>
</dbReference>
<dbReference type="Gene3D" id="3.30.420.110">
    <property type="entry name" value="MutS, connector domain"/>
    <property type="match status" value="1"/>
</dbReference>
<evidence type="ECO:0000256" key="11">
    <source>
        <dbReference type="ARBA" id="ARBA00029792"/>
    </source>
</evidence>
<evidence type="ECO:0000256" key="14">
    <source>
        <dbReference type="SAM" id="MobiDB-lite"/>
    </source>
</evidence>
<dbReference type="GO" id="GO:0030983">
    <property type="term" value="F:mismatched DNA binding"/>
    <property type="evidence" value="ECO:0007669"/>
    <property type="project" value="InterPro"/>
</dbReference>
<comment type="similarity">
    <text evidence="2">Belongs to the DNA mismatch repair MutS family. MSH3 subfamily.</text>
</comment>
<feature type="compositionally biased region" description="Low complexity" evidence="14">
    <location>
        <begin position="177"/>
        <end position="189"/>
    </location>
</feature>
<dbReference type="InterPro" id="IPR000432">
    <property type="entry name" value="DNA_mismatch_repair_MutS_C"/>
</dbReference>
<dbReference type="Pfam" id="PF00488">
    <property type="entry name" value="MutS_V"/>
    <property type="match status" value="1"/>
</dbReference>
<evidence type="ECO:0000256" key="6">
    <source>
        <dbReference type="ARBA" id="ARBA00022840"/>
    </source>
</evidence>
<dbReference type="Gene3D" id="1.10.1420.10">
    <property type="match status" value="2"/>
</dbReference>
<dbReference type="InterPro" id="IPR007860">
    <property type="entry name" value="DNA_mmatch_repair_MutS_con_dom"/>
</dbReference>
<feature type="region of interest" description="Disordered" evidence="14">
    <location>
        <begin position="1"/>
        <end position="198"/>
    </location>
</feature>
<dbReference type="SUPFAM" id="SSF48334">
    <property type="entry name" value="DNA repair protein MutS, domain III"/>
    <property type="match status" value="1"/>
</dbReference>
<feature type="compositionally biased region" description="Polar residues" evidence="14">
    <location>
        <begin position="1"/>
        <end position="20"/>
    </location>
</feature>
<feature type="domain" description="DNA mismatch repair proteins mutS family" evidence="15">
    <location>
        <begin position="924"/>
        <end position="940"/>
    </location>
</feature>
<dbReference type="SUPFAM" id="SSF52540">
    <property type="entry name" value="P-loop containing nucleoside triphosphate hydrolases"/>
    <property type="match status" value="1"/>
</dbReference>
<evidence type="ECO:0000256" key="1">
    <source>
        <dbReference type="ARBA" id="ARBA00004123"/>
    </source>
</evidence>
<dbReference type="GO" id="GO:0006312">
    <property type="term" value="P:mitotic recombination"/>
    <property type="evidence" value="ECO:0007669"/>
    <property type="project" value="TreeGrafter"/>
</dbReference>
<dbReference type="FunFam" id="3.40.50.300:FF:000870">
    <property type="entry name" value="MutS protein homolog 4"/>
    <property type="match status" value="1"/>
</dbReference>
<evidence type="ECO:0000256" key="4">
    <source>
        <dbReference type="ARBA" id="ARBA00022741"/>
    </source>
</evidence>
<dbReference type="PANTHER" id="PTHR11361:SF122">
    <property type="entry name" value="DNA MISMATCH REPAIR PROTEIN MSH3"/>
    <property type="match status" value="1"/>
</dbReference>
<keyword evidence="4 13" id="KW-0547">Nucleotide-binding</keyword>
<dbReference type="Proteomes" id="UP000033140">
    <property type="component" value="Unassembled WGS sequence"/>
</dbReference>
<reference evidence="16 17" key="3">
    <citation type="journal article" date="2015" name="Genome Announc.">
        <title>Draft Genome Sequence of the Archiascomycetous Yeast Saitoella complicata.</title>
        <authorList>
            <person name="Yamauchi K."/>
            <person name="Kondo S."/>
            <person name="Hamamoto M."/>
            <person name="Takahashi Y."/>
            <person name="Ogura Y."/>
            <person name="Hayashi T."/>
            <person name="Nishida H."/>
        </authorList>
    </citation>
    <scope>NUCLEOTIDE SEQUENCE [LARGE SCALE GENOMIC DNA]</scope>
    <source>
        <strain evidence="16 17">NRRL Y-17804</strain>
    </source>
</reference>
<comment type="function">
    <text evidence="13">Component of the post-replicative DNA mismatch repair system (MMR).</text>
</comment>
<evidence type="ECO:0000256" key="5">
    <source>
        <dbReference type="ARBA" id="ARBA00022763"/>
    </source>
</evidence>
<evidence type="ECO:0000256" key="13">
    <source>
        <dbReference type="RuleBase" id="RU003756"/>
    </source>
</evidence>
<dbReference type="InterPro" id="IPR036187">
    <property type="entry name" value="DNA_mismatch_repair_MutS_sf"/>
</dbReference>
<dbReference type="GO" id="GO:0006298">
    <property type="term" value="P:mismatch repair"/>
    <property type="evidence" value="ECO:0007669"/>
    <property type="project" value="InterPro"/>
</dbReference>
<name>A0A0E9NAZ2_SAICN</name>
<gene>
    <name evidence="16" type="ORF">G7K_1260-t1</name>
</gene>
<keyword evidence="9" id="KW-0539">Nucleus</keyword>
<dbReference type="Gene3D" id="3.40.50.300">
    <property type="entry name" value="P-loop containing nucleotide triphosphate hydrolases"/>
    <property type="match status" value="1"/>
</dbReference>
<dbReference type="STRING" id="698492.A0A0E9NAZ2"/>
<feature type="compositionally biased region" description="Basic and acidic residues" evidence="14">
    <location>
        <begin position="34"/>
        <end position="46"/>
    </location>
</feature>
<reference evidence="16 17" key="2">
    <citation type="journal article" date="2014" name="J. Gen. Appl. Microbiol.">
        <title>The early diverging ascomycetous budding yeast Saitoella complicata has three histone deacetylases belonging to the Clr6, Hos2, and Rpd3 lineages.</title>
        <authorList>
            <person name="Nishida H."/>
            <person name="Matsumoto T."/>
            <person name="Kondo S."/>
            <person name="Hamamoto M."/>
            <person name="Yoshikawa H."/>
        </authorList>
    </citation>
    <scope>NUCLEOTIDE SEQUENCE [LARGE SCALE GENOMIC DNA]</scope>
    <source>
        <strain evidence="16 17">NRRL Y-17804</strain>
    </source>
</reference>
<dbReference type="InterPro" id="IPR036678">
    <property type="entry name" value="MutS_con_dom_sf"/>
</dbReference>